<dbReference type="Gene3D" id="1.10.287.470">
    <property type="entry name" value="Helix hairpin bin"/>
    <property type="match status" value="1"/>
</dbReference>
<dbReference type="NCBIfam" id="TIGR01730">
    <property type="entry name" value="RND_mfp"/>
    <property type="match status" value="1"/>
</dbReference>
<dbReference type="RefSeq" id="WP_070053548.1">
    <property type="nucleotide sequence ID" value="NZ_FVZF01000017.1"/>
</dbReference>
<reference evidence="6 8" key="2">
    <citation type="submission" date="2016-09" db="EMBL/GenBank/DDBJ databases">
        <title>Genome Sequence of Salegentibacter salarius,Isolated from a Marine Solar Saltern of the Yellow Sea in South Korea.</title>
        <authorList>
            <person name="Zheng Q."/>
            <person name="Liu Y."/>
        </authorList>
    </citation>
    <scope>NUCLEOTIDE SEQUENCE [LARGE SCALE GENOMIC DNA]</scope>
    <source>
        <strain evidence="6 8">KCTC 12974</strain>
    </source>
</reference>
<protein>
    <submittedName>
        <fullName evidence="6">Efflux transporter periplasmic adaptor subunit</fullName>
    </submittedName>
    <submittedName>
        <fullName evidence="7">RND transporter</fullName>
    </submittedName>
</protein>
<keyword evidence="8" id="KW-1185">Reference proteome</keyword>
<keyword evidence="4" id="KW-0472">Membrane</keyword>
<feature type="transmembrane region" description="Helical" evidence="4">
    <location>
        <begin position="7"/>
        <end position="25"/>
    </location>
</feature>
<evidence type="ECO:0000313" key="8">
    <source>
        <dbReference type="Proteomes" id="UP000176009"/>
    </source>
</evidence>
<gene>
    <name evidence="7" type="ORF">APR40_10255</name>
    <name evidence="6" type="ORF">BHS39_10275</name>
</gene>
<dbReference type="Pfam" id="PF25917">
    <property type="entry name" value="BSH_RND"/>
    <property type="match status" value="1"/>
</dbReference>
<accession>A0A2N0TZ89</accession>
<name>A0A2N0TZ89_9FLAO</name>
<keyword evidence="2" id="KW-0175">Coiled coil</keyword>
<feature type="region of interest" description="Disordered" evidence="3">
    <location>
        <begin position="383"/>
        <end position="404"/>
    </location>
</feature>
<dbReference type="OrthoDB" id="9806939at2"/>
<dbReference type="Gene3D" id="2.40.420.20">
    <property type="match status" value="1"/>
</dbReference>
<evidence type="ECO:0000256" key="1">
    <source>
        <dbReference type="ARBA" id="ARBA00009477"/>
    </source>
</evidence>
<keyword evidence="4" id="KW-1133">Transmembrane helix</keyword>
<dbReference type="AlphaFoldDB" id="A0A2N0TZ89"/>
<dbReference type="Gene3D" id="2.40.50.100">
    <property type="match status" value="1"/>
</dbReference>
<dbReference type="Proteomes" id="UP000232533">
    <property type="component" value="Unassembled WGS sequence"/>
</dbReference>
<feature type="compositionally biased region" description="Polar residues" evidence="3">
    <location>
        <begin position="390"/>
        <end position="404"/>
    </location>
</feature>
<evidence type="ECO:0000256" key="3">
    <source>
        <dbReference type="SAM" id="MobiDB-lite"/>
    </source>
</evidence>
<dbReference type="GO" id="GO:0015562">
    <property type="term" value="F:efflux transmembrane transporter activity"/>
    <property type="evidence" value="ECO:0007669"/>
    <property type="project" value="TreeGrafter"/>
</dbReference>
<sequence length="404" mass="44652">MSTKKILIICFGILLLAVIVTYFIFSTEPTASSEGATKETAMLIDVVKAEQGNFRPVIEATGTVQPVEDVMLSPQVSGQVIRRSPEFIPGGFVSKGAVLLQIDPSDFRNTLELRKSDLLQAKTDLNMEMGRQEVAEQDLELAGVDSLSANQRSLVLRQPQLDAIKAQVKAAEAAVAQAELELSRTTIRAPFDAHILSQNVTVGSQVTPGDELGRLVGSEQYWVNLTVPVDKLQWLSFPKSGDEKGSTVQIRNSGWPKDIYRTGYLDKQVGALDDQTRLARVLVRVNDPLAREDTTNIQRELIIGGFVEAKVQAREIENVVRLNRDYLRTNQTVWVNEDGELSIREVEIILTDAKYAYISKGLEQGENIITTNLSVVSEGAKLRTKAPETSAENNDTQQQNIDEQ</sequence>
<dbReference type="SUPFAM" id="SSF111369">
    <property type="entry name" value="HlyD-like secretion proteins"/>
    <property type="match status" value="1"/>
</dbReference>
<dbReference type="Gene3D" id="2.40.30.170">
    <property type="match status" value="1"/>
</dbReference>
<dbReference type="PANTHER" id="PTHR30469:SF12">
    <property type="entry name" value="MULTIDRUG RESISTANCE PROTEIN MDTA"/>
    <property type="match status" value="1"/>
</dbReference>
<dbReference type="InterPro" id="IPR006143">
    <property type="entry name" value="RND_pump_MFP"/>
</dbReference>
<evidence type="ECO:0000313" key="7">
    <source>
        <dbReference type="EMBL" id="PKD20073.1"/>
    </source>
</evidence>
<dbReference type="PANTHER" id="PTHR30469">
    <property type="entry name" value="MULTIDRUG RESISTANCE PROTEIN MDTA"/>
    <property type="match status" value="1"/>
</dbReference>
<dbReference type="Proteomes" id="UP000176009">
    <property type="component" value="Unassembled WGS sequence"/>
</dbReference>
<dbReference type="EMBL" id="LKTR01000011">
    <property type="protein sequence ID" value="PKD20073.1"/>
    <property type="molecule type" value="Genomic_DNA"/>
</dbReference>
<comment type="caution">
    <text evidence="7">The sequence shown here is derived from an EMBL/GenBank/DDBJ whole genome shotgun (WGS) entry which is preliminary data.</text>
</comment>
<evidence type="ECO:0000259" key="5">
    <source>
        <dbReference type="Pfam" id="PF25917"/>
    </source>
</evidence>
<organism evidence="7 9">
    <name type="scientific">Salegentibacter salarius</name>
    <dbReference type="NCBI Taxonomy" id="435906"/>
    <lineage>
        <taxon>Bacteria</taxon>
        <taxon>Pseudomonadati</taxon>
        <taxon>Bacteroidota</taxon>
        <taxon>Flavobacteriia</taxon>
        <taxon>Flavobacteriales</taxon>
        <taxon>Flavobacteriaceae</taxon>
        <taxon>Salegentibacter</taxon>
    </lineage>
</organism>
<evidence type="ECO:0000256" key="2">
    <source>
        <dbReference type="SAM" id="Coils"/>
    </source>
</evidence>
<feature type="coiled-coil region" evidence="2">
    <location>
        <begin position="161"/>
        <end position="188"/>
    </location>
</feature>
<proteinExistence type="inferred from homology"/>
<evidence type="ECO:0000313" key="9">
    <source>
        <dbReference type="Proteomes" id="UP000232533"/>
    </source>
</evidence>
<dbReference type="EMBL" id="MJBR01000009">
    <property type="protein sequence ID" value="OEY73253.1"/>
    <property type="molecule type" value="Genomic_DNA"/>
</dbReference>
<evidence type="ECO:0000313" key="6">
    <source>
        <dbReference type="EMBL" id="OEY73253.1"/>
    </source>
</evidence>
<keyword evidence="4" id="KW-0812">Transmembrane</keyword>
<evidence type="ECO:0000256" key="4">
    <source>
        <dbReference type="SAM" id="Phobius"/>
    </source>
</evidence>
<dbReference type="GO" id="GO:1990281">
    <property type="term" value="C:efflux pump complex"/>
    <property type="evidence" value="ECO:0007669"/>
    <property type="project" value="TreeGrafter"/>
</dbReference>
<comment type="similarity">
    <text evidence="1">Belongs to the membrane fusion protein (MFP) (TC 8.A.1) family.</text>
</comment>
<dbReference type="InterPro" id="IPR058625">
    <property type="entry name" value="MdtA-like_BSH"/>
</dbReference>
<feature type="domain" description="Multidrug resistance protein MdtA-like barrel-sandwich hybrid" evidence="5">
    <location>
        <begin position="70"/>
        <end position="213"/>
    </location>
</feature>
<reference evidence="7 9" key="1">
    <citation type="submission" date="2015-10" db="EMBL/GenBank/DDBJ databases">
        <title>Draft genome sequence of Salegentibacter salinarum KCTC 12975.</title>
        <authorList>
            <person name="Lin W."/>
            <person name="Zheng Q."/>
        </authorList>
    </citation>
    <scope>NUCLEOTIDE SEQUENCE [LARGE SCALE GENOMIC DNA]</scope>
    <source>
        <strain evidence="7 9">KCTC 12974</strain>
    </source>
</reference>